<dbReference type="AlphaFoldDB" id="A0A2T4U4E2"/>
<name>A0A2T4U4E2_9BACI</name>
<dbReference type="Proteomes" id="UP000240509">
    <property type="component" value="Unassembled WGS sequence"/>
</dbReference>
<keyword evidence="2" id="KW-1185">Reference proteome</keyword>
<evidence type="ECO:0000313" key="2">
    <source>
        <dbReference type="Proteomes" id="UP000240509"/>
    </source>
</evidence>
<accession>A0A2T4U4E2</accession>
<dbReference type="EMBL" id="PZJJ01000021">
    <property type="protein sequence ID" value="PTL38271.1"/>
    <property type="molecule type" value="Genomic_DNA"/>
</dbReference>
<comment type="caution">
    <text evidence="1">The sequence shown here is derived from an EMBL/GenBank/DDBJ whole genome shotgun (WGS) entry which is preliminary data.</text>
</comment>
<sequence>MIIWKKGDAEDTANRRHCEKAGRMMKENLVSSKRFILKGVVWQVSFLNKNKQSGASGKYSWCAQFFYDCLIPIHSKPERCLL</sequence>
<evidence type="ECO:0000313" key="1">
    <source>
        <dbReference type="EMBL" id="PTL38271.1"/>
    </source>
</evidence>
<reference evidence="1 2" key="1">
    <citation type="submission" date="2018-03" db="EMBL/GenBank/DDBJ databases">
        <title>Alkalicoccus saliphilus sp. nov., isolated from a mineral pool.</title>
        <authorList>
            <person name="Zhao B."/>
        </authorList>
    </citation>
    <scope>NUCLEOTIDE SEQUENCE [LARGE SCALE GENOMIC DNA]</scope>
    <source>
        <strain evidence="1 2">6AG</strain>
    </source>
</reference>
<gene>
    <name evidence="1" type="ORF">C6Y45_12155</name>
</gene>
<proteinExistence type="predicted"/>
<organism evidence="1 2">
    <name type="scientific">Alkalicoccus saliphilus</name>
    <dbReference type="NCBI Taxonomy" id="200989"/>
    <lineage>
        <taxon>Bacteria</taxon>
        <taxon>Bacillati</taxon>
        <taxon>Bacillota</taxon>
        <taxon>Bacilli</taxon>
        <taxon>Bacillales</taxon>
        <taxon>Bacillaceae</taxon>
        <taxon>Alkalicoccus</taxon>
    </lineage>
</organism>
<protein>
    <submittedName>
        <fullName evidence="1">Uncharacterized protein</fullName>
    </submittedName>
</protein>